<evidence type="ECO:0000256" key="5">
    <source>
        <dbReference type="SAM" id="MobiDB-lite"/>
    </source>
</evidence>
<dbReference type="KEGG" id="xyl:ET495_16930"/>
<dbReference type="Pfam" id="PF12833">
    <property type="entry name" value="HTH_18"/>
    <property type="match status" value="1"/>
</dbReference>
<dbReference type="Gene3D" id="2.60.120.10">
    <property type="entry name" value="Jelly Rolls"/>
    <property type="match status" value="1"/>
</dbReference>
<evidence type="ECO:0000256" key="2">
    <source>
        <dbReference type="ARBA" id="ARBA00023125"/>
    </source>
</evidence>
<dbReference type="GO" id="GO:0003700">
    <property type="term" value="F:DNA-binding transcription factor activity"/>
    <property type="evidence" value="ECO:0007669"/>
    <property type="project" value="InterPro"/>
</dbReference>
<evidence type="ECO:0000313" key="8">
    <source>
        <dbReference type="Proteomes" id="UP000291758"/>
    </source>
</evidence>
<evidence type="ECO:0000256" key="1">
    <source>
        <dbReference type="ARBA" id="ARBA00023015"/>
    </source>
</evidence>
<dbReference type="SUPFAM" id="SSF46689">
    <property type="entry name" value="Homeodomain-like"/>
    <property type="match status" value="1"/>
</dbReference>
<dbReference type="InterPro" id="IPR035418">
    <property type="entry name" value="AraC-bd_2"/>
</dbReference>
<protein>
    <submittedName>
        <fullName evidence="7">AraC family transcriptional regulator</fullName>
    </submittedName>
</protein>
<feature type="domain" description="HTH araC/xylS-type" evidence="6">
    <location>
        <begin position="237"/>
        <end position="337"/>
    </location>
</feature>
<reference evidence="7 8" key="1">
    <citation type="submission" date="2019-01" db="EMBL/GenBank/DDBJ databases">
        <title>Genome sequencing of strain 2JSPR-7.</title>
        <authorList>
            <person name="Heo J."/>
            <person name="Kim S.-J."/>
            <person name="Kim J.-S."/>
            <person name="Hong S.-B."/>
            <person name="Kwon S.-W."/>
        </authorList>
    </citation>
    <scope>NUCLEOTIDE SEQUENCE [LARGE SCALE GENOMIC DNA]</scope>
    <source>
        <strain evidence="7 8">2JSPR-7</strain>
    </source>
</reference>
<dbReference type="PROSITE" id="PS01124">
    <property type="entry name" value="HTH_ARAC_FAMILY_2"/>
    <property type="match status" value="1"/>
</dbReference>
<dbReference type="SUPFAM" id="SSF51215">
    <property type="entry name" value="Regulatory protein AraC"/>
    <property type="match status" value="1"/>
</dbReference>
<name>A0A4P6EQ24_9MICO</name>
<dbReference type="GO" id="GO:0043565">
    <property type="term" value="F:sequence-specific DNA binding"/>
    <property type="evidence" value="ECO:0007669"/>
    <property type="project" value="InterPro"/>
</dbReference>
<gene>
    <name evidence="7" type="ORF">ET495_16930</name>
</gene>
<dbReference type="InterPro" id="IPR050204">
    <property type="entry name" value="AraC_XylS_family_regulators"/>
</dbReference>
<proteinExistence type="predicted"/>
<sequence length="364" mass="39001">MSSMTEPRALAPATVSAHARERDRVSCPSVFASTQPGGRRMVRTLVGTKGMAALGAKPARRADALRFKGRVVCARYGPIDIGLTQFTPHTHSTPGDNFGHNHPVSRLSITLDGTQTVTVDGQEYLMTPGSGFLLPGDMPATFHASTVAARMHIDIAADHPGFMPLLEHARCGHWPPKTPLLLALSAFVGSLLQRNDSTQTWADRASIRSTLEAMVCATISTAPPFLNGVEQVLGHRQQALQYIRTHHTDPSLTPATVASGLGMSVRTLQRAFADDKSVSQWIASFRLESGLALLRDPQFAEMTLPEIAARVGFGSTVALRRGVLAATGLPPSTYRERHVGAALHARDTGALAGMYLPPAHAERS</sequence>
<dbReference type="PANTHER" id="PTHR46796">
    <property type="entry name" value="HTH-TYPE TRANSCRIPTIONAL ACTIVATOR RHAS-RELATED"/>
    <property type="match status" value="1"/>
</dbReference>
<feature type="region of interest" description="Disordered" evidence="5">
    <location>
        <begin position="1"/>
        <end position="23"/>
    </location>
</feature>
<keyword evidence="1" id="KW-0805">Transcription regulation</keyword>
<dbReference type="InterPro" id="IPR018060">
    <property type="entry name" value="HTH_AraC"/>
</dbReference>
<evidence type="ECO:0000256" key="4">
    <source>
        <dbReference type="ARBA" id="ARBA00023163"/>
    </source>
</evidence>
<dbReference type="PROSITE" id="PS00041">
    <property type="entry name" value="HTH_ARAC_FAMILY_1"/>
    <property type="match status" value="1"/>
</dbReference>
<dbReference type="EMBL" id="CP035495">
    <property type="protein sequence ID" value="QAY64606.1"/>
    <property type="molecule type" value="Genomic_DNA"/>
</dbReference>
<evidence type="ECO:0000313" key="7">
    <source>
        <dbReference type="EMBL" id="QAY64606.1"/>
    </source>
</evidence>
<organism evidence="7 8">
    <name type="scientific">Xylanimonas allomyrinae</name>
    <dbReference type="NCBI Taxonomy" id="2509459"/>
    <lineage>
        <taxon>Bacteria</taxon>
        <taxon>Bacillati</taxon>
        <taxon>Actinomycetota</taxon>
        <taxon>Actinomycetes</taxon>
        <taxon>Micrococcales</taxon>
        <taxon>Promicromonosporaceae</taxon>
        <taxon>Xylanimonas</taxon>
    </lineage>
</organism>
<dbReference type="Gene3D" id="1.10.10.60">
    <property type="entry name" value="Homeodomain-like"/>
    <property type="match status" value="1"/>
</dbReference>
<accession>A0A4P6EQ24</accession>
<keyword evidence="2" id="KW-0238">DNA-binding</keyword>
<dbReference type="AlphaFoldDB" id="A0A4P6EQ24"/>
<dbReference type="InterPro" id="IPR037923">
    <property type="entry name" value="HTH-like"/>
</dbReference>
<keyword evidence="3" id="KW-0010">Activator</keyword>
<evidence type="ECO:0000259" key="6">
    <source>
        <dbReference type="PROSITE" id="PS01124"/>
    </source>
</evidence>
<dbReference type="Proteomes" id="UP000291758">
    <property type="component" value="Chromosome"/>
</dbReference>
<dbReference type="Pfam" id="PF14525">
    <property type="entry name" value="AraC_binding_2"/>
    <property type="match status" value="1"/>
</dbReference>
<dbReference type="OrthoDB" id="9799345at2"/>
<dbReference type="InterPro" id="IPR018062">
    <property type="entry name" value="HTH_AraC-typ_CS"/>
</dbReference>
<keyword evidence="4" id="KW-0804">Transcription</keyword>
<keyword evidence="8" id="KW-1185">Reference proteome</keyword>
<dbReference type="InterPro" id="IPR014710">
    <property type="entry name" value="RmlC-like_jellyroll"/>
</dbReference>
<dbReference type="InterPro" id="IPR009057">
    <property type="entry name" value="Homeodomain-like_sf"/>
</dbReference>
<dbReference type="SMART" id="SM00342">
    <property type="entry name" value="HTH_ARAC"/>
    <property type="match status" value="1"/>
</dbReference>
<evidence type="ECO:0000256" key="3">
    <source>
        <dbReference type="ARBA" id="ARBA00023159"/>
    </source>
</evidence>